<sequence length="116" mass="12576">MNRTTNIGYREAATRLVTPAKKINGKGRAWHNSSYFHIAKFLALGTEGRGGGLATSVAPLTRTLTYPHVTMDRRCSQSVRTLVFDDSDSDPPKLGQKKDLSSTGAPLSLNQSAEGR</sequence>
<protein>
    <submittedName>
        <fullName evidence="2">Uncharacterized protein</fullName>
    </submittedName>
</protein>
<proteinExistence type="predicted"/>
<reference evidence="2" key="1">
    <citation type="submission" date="2022-02" db="EMBL/GenBank/DDBJ databases">
        <authorList>
            <person name="King R."/>
        </authorList>
    </citation>
    <scope>NUCLEOTIDE SEQUENCE</scope>
</reference>
<dbReference type="AlphaFoldDB" id="A0A9P0IBU8"/>
<accession>A0A9P0IBU8</accession>
<keyword evidence="3" id="KW-1185">Reference proteome</keyword>
<name>A0A9P0IBU8_SPOLI</name>
<dbReference type="Proteomes" id="UP001153321">
    <property type="component" value="Chromosome 30"/>
</dbReference>
<gene>
    <name evidence="2" type="ORF">SPLIT_LOCUS9209</name>
</gene>
<feature type="compositionally biased region" description="Polar residues" evidence="1">
    <location>
        <begin position="101"/>
        <end position="116"/>
    </location>
</feature>
<feature type="region of interest" description="Disordered" evidence="1">
    <location>
        <begin position="83"/>
        <end position="116"/>
    </location>
</feature>
<dbReference type="EMBL" id="LR824561">
    <property type="protein sequence ID" value="CAH1643855.1"/>
    <property type="molecule type" value="Genomic_DNA"/>
</dbReference>
<evidence type="ECO:0000313" key="2">
    <source>
        <dbReference type="EMBL" id="CAH1643855.1"/>
    </source>
</evidence>
<organism evidence="2 3">
    <name type="scientific">Spodoptera littoralis</name>
    <name type="common">Egyptian cotton leafworm</name>
    <dbReference type="NCBI Taxonomy" id="7109"/>
    <lineage>
        <taxon>Eukaryota</taxon>
        <taxon>Metazoa</taxon>
        <taxon>Ecdysozoa</taxon>
        <taxon>Arthropoda</taxon>
        <taxon>Hexapoda</taxon>
        <taxon>Insecta</taxon>
        <taxon>Pterygota</taxon>
        <taxon>Neoptera</taxon>
        <taxon>Endopterygota</taxon>
        <taxon>Lepidoptera</taxon>
        <taxon>Glossata</taxon>
        <taxon>Ditrysia</taxon>
        <taxon>Noctuoidea</taxon>
        <taxon>Noctuidae</taxon>
        <taxon>Amphipyrinae</taxon>
        <taxon>Spodoptera</taxon>
    </lineage>
</organism>
<evidence type="ECO:0000256" key="1">
    <source>
        <dbReference type="SAM" id="MobiDB-lite"/>
    </source>
</evidence>
<evidence type="ECO:0000313" key="3">
    <source>
        <dbReference type="Proteomes" id="UP001153321"/>
    </source>
</evidence>